<dbReference type="Pfam" id="PF00931">
    <property type="entry name" value="NB-ARC"/>
    <property type="match status" value="1"/>
</dbReference>
<dbReference type="CDD" id="cd14798">
    <property type="entry name" value="RX-CC_like"/>
    <property type="match status" value="1"/>
</dbReference>
<dbReference type="InterPro" id="IPR038005">
    <property type="entry name" value="RX-like_CC"/>
</dbReference>
<dbReference type="GO" id="GO:0051707">
    <property type="term" value="P:response to other organism"/>
    <property type="evidence" value="ECO:0007669"/>
    <property type="project" value="UniProtKB-ARBA"/>
</dbReference>
<dbReference type="SUPFAM" id="SSF52058">
    <property type="entry name" value="L domain-like"/>
    <property type="match status" value="1"/>
</dbReference>
<name>A0A8J5Z6E5_9ROSI</name>
<dbReference type="InterPro" id="IPR032675">
    <property type="entry name" value="LRR_dom_sf"/>
</dbReference>
<feature type="domain" description="Disease resistance R13L4/SHOC-2-like LRR" evidence="8">
    <location>
        <begin position="421"/>
        <end position="636"/>
    </location>
</feature>
<evidence type="ECO:0000259" key="5">
    <source>
        <dbReference type="Pfam" id="PF00931"/>
    </source>
</evidence>
<proteinExistence type="predicted"/>
<keyword evidence="2" id="KW-0547">Nucleotide-binding</keyword>
<dbReference type="InterPro" id="IPR027417">
    <property type="entry name" value="P-loop_NTPase"/>
</dbReference>
<dbReference type="Gene3D" id="1.20.5.4130">
    <property type="match status" value="1"/>
</dbReference>
<evidence type="ECO:0000313" key="9">
    <source>
        <dbReference type="EMBL" id="KAG8492571.1"/>
    </source>
</evidence>
<evidence type="ECO:0000313" key="10">
    <source>
        <dbReference type="Proteomes" id="UP000701853"/>
    </source>
</evidence>
<dbReference type="Gene3D" id="3.80.10.10">
    <property type="entry name" value="Ribonuclease Inhibitor"/>
    <property type="match status" value="2"/>
</dbReference>
<keyword evidence="3" id="KW-0611">Plant defense</keyword>
<dbReference type="EMBL" id="JAHUZN010000005">
    <property type="protein sequence ID" value="KAG8492571.1"/>
    <property type="molecule type" value="Genomic_DNA"/>
</dbReference>
<evidence type="ECO:0000256" key="2">
    <source>
        <dbReference type="ARBA" id="ARBA00022741"/>
    </source>
</evidence>
<keyword evidence="4" id="KW-0067">ATP-binding</keyword>
<dbReference type="Pfam" id="PF18052">
    <property type="entry name" value="Rx_N"/>
    <property type="match status" value="1"/>
</dbReference>
<evidence type="ECO:0000259" key="6">
    <source>
        <dbReference type="Pfam" id="PF18052"/>
    </source>
</evidence>
<dbReference type="AlphaFoldDB" id="A0A8J5Z6E5"/>
<reference evidence="9 10" key="1">
    <citation type="journal article" date="2021" name="bioRxiv">
        <title>The Gossypium anomalum genome as a resource for cotton improvement and evolutionary analysis of hybrid incompatibility.</title>
        <authorList>
            <person name="Grover C.E."/>
            <person name="Yuan D."/>
            <person name="Arick M.A."/>
            <person name="Miller E.R."/>
            <person name="Hu G."/>
            <person name="Peterson D.G."/>
            <person name="Wendel J.F."/>
            <person name="Udall J.A."/>
        </authorList>
    </citation>
    <scope>NUCLEOTIDE SEQUENCE [LARGE SCALE GENOMIC DNA]</scope>
    <source>
        <strain evidence="9">JFW-Udall</strain>
        <tissue evidence="9">Leaf</tissue>
    </source>
</reference>
<dbReference type="SUPFAM" id="SSF52540">
    <property type="entry name" value="P-loop containing nucleoside triphosphate hydrolases"/>
    <property type="match status" value="1"/>
</dbReference>
<dbReference type="InterPro" id="IPR002182">
    <property type="entry name" value="NB-ARC"/>
</dbReference>
<evidence type="ECO:0000259" key="7">
    <source>
        <dbReference type="Pfam" id="PF23559"/>
    </source>
</evidence>
<gene>
    <name evidence="9" type="ORF">CXB51_009969</name>
</gene>
<protein>
    <submittedName>
        <fullName evidence="9">Uncharacterized protein</fullName>
    </submittedName>
</protein>
<dbReference type="GO" id="GO:0043531">
    <property type="term" value="F:ADP binding"/>
    <property type="evidence" value="ECO:0007669"/>
    <property type="project" value="InterPro"/>
</dbReference>
<dbReference type="Gene3D" id="3.40.50.300">
    <property type="entry name" value="P-loop containing nucleotide triphosphate hydrolases"/>
    <property type="match status" value="2"/>
</dbReference>
<dbReference type="InterPro" id="IPR041118">
    <property type="entry name" value="Rx_N"/>
</dbReference>
<keyword evidence="1" id="KW-0677">Repeat</keyword>
<dbReference type="InterPro" id="IPR058922">
    <property type="entry name" value="WHD_DRP"/>
</dbReference>
<feature type="domain" description="Disease resistance N-terminal" evidence="6">
    <location>
        <begin position="11"/>
        <end position="97"/>
    </location>
</feature>
<feature type="domain" description="NB-ARC" evidence="5">
    <location>
        <begin position="187"/>
        <end position="266"/>
    </location>
</feature>
<dbReference type="OrthoDB" id="2018467at2759"/>
<dbReference type="Pfam" id="PF23559">
    <property type="entry name" value="WHD_DRP"/>
    <property type="match status" value="1"/>
</dbReference>
<sequence length="714" mass="82677">MAETFLFGIAERVVEKIATLTVDEVFLALTVQTDLKKLKDTMISIKAVLLDAERQQHQNEKLRLCMWKLRDIFYDAEDVIDDFECETLRKQDAINHCNTNSSKVRFLASCCNCLPLSLSLKMAHKIKAINRRLGELATERNSFDLRQDDDKENIINMLMKPSEQRSVPVIPIVGLGGLGKTTLAQLLLNDKKFLLVLDDVWNENQAKWVEFRNLLRSTDGFSPSKIIVTTRSLKVASLMSSIPPYILKGLPIEDCLTLFTKWAFNDGDETYYTNLIKIGEEIVKKCKAVPLADQIYYSDQVIRLWMANGFLEHPRQNQEWEDVGKRYLNELLSRCLIQKEEDFCLNFTFKMHDLVHDLALDVSQKECKTVNSETEMVDENVRHLLLCDEKLVEVPRVLEEMKSVRTVIIQDVSKRSKIADKSLINLCVSNFKYLRALELRNSPLTALPNSICTLKHLRDLELAQCKGIQELPSSFDKLRSLQSLNLRGTRLKQLPESVQRLIELRHLEITIKAEHLKEIRAGCWTSLQYLKLHRCFELECLPEGMQYLKSLRTLVLKGCSRLVSLPRSLKFLTKLEHLEIVFCDKINLEMEPKEEEDRDLQLSLKTFELYELYALRDLPQLLLQGSSSTLQQLRIRWCPELSVLPAWLLNLTSLHKLEIEYCFNLLAPVEGIDRLTNLRELAIHECPQLSKRYRQNGGEDWHKIAHIQKVVIKD</sequence>
<dbReference type="GO" id="GO:0005524">
    <property type="term" value="F:ATP binding"/>
    <property type="evidence" value="ECO:0007669"/>
    <property type="project" value="UniProtKB-KW"/>
</dbReference>
<feature type="domain" description="Disease resistance protein winged helix" evidence="7">
    <location>
        <begin position="295"/>
        <end position="359"/>
    </location>
</feature>
<dbReference type="PANTHER" id="PTHR36766:SF67">
    <property type="entry name" value="DISEASE RESISTANCE PROTEIN RGA3"/>
    <property type="match status" value="1"/>
</dbReference>
<comment type="caution">
    <text evidence="9">The sequence shown here is derived from an EMBL/GenBank/DDBJ whole genome shotgun (WGS) entry which is preliminary data.</text>
</comment>
<dbReference type="PANTHER" id="PTHR36766">
    <property type="entry name" value="PLANT BROAD-SPECTRUM MILDEW RESISTANCE PROTEIN RPW8"/>
    <property type="match status" value="1"/>
</dbReference>
<organism evidence="9 10">
    <name type="scientific">Gossypium anomalum</name>
    <dbReference type="NCBI Taxonomy" id="47600"/>
    <lineage>
        <taxon>Eukaryota</taxon>
        <taxon>Viridiplantae</taxon>
        <taxon>Streptophyta</taxon>
        <taxon>Embryophyta</taxon>
        <taxon>Tracheophyta</taxon>
        <taxon>Spermatophyta</taxon>
        <taxon>Magnoliopsida</taxon>
        <taxon>eudicotyledons</taxon>
        <taxon>Gunneridae</taxon>
        <taxon>Pentapetalae</taxon>
        <taxon>rosids</taxon>
        <taxon>malvids</taxon>
        <taxon>Malvales</taxon>
        <taxon>Malvaceae</taxon>
        <taxon>Malvoideae</taxon>
        <taxon>Gossypium</taxon>
    </lineage>
</organism>
<evidence type="ECO:0000259" key="8">
    <source>
        <dbReference type="Pfam" id="PF23598"/>
    </source>
</evidence>
<dbReference type="InterPro" id="IPR055414">
    <property type="entry name" value="LRR_R13L4/SHOC2-like"/>
</dbReference>
<keyword evidence="10" id="KW-1185">Reference proteome</keyword>
<accession>A0A8J5Z6E5</accession>
<dbReference type="Pfam" id="PF23598">
    <property type="entry name" value="LRR_14"/>
    <property type="match status" value="1"/>
</dbReference>
<evidence type="ECO:0000256" key="3">
    <source>
        <dbReference type="ARBA" id="ARBA00022821"/>
    </source>
</evidence>
<evidence type="ECO:0000256" key="1">
    <source>
        <dbReference type="ARBA" id="ARBA00022737"/>
    </source>
</evidence>
<evidence type="ECO:0000256" key="4">
    <source>
        <dbReference type="ARBA" id="ARBA00022840"/>
    </source>
</evidence>
<dbReference type="Proteomes" id="UP000701853">
    <property type="component" value="Chromosome 5"/>
</dbReference>
<dbReference type="InterPro" id="IPR036388">
    <property type="entry name" value="WH-like_DNA-bd_sf"/>
</dbReference>
<dbReference type="PRINTS" id="PR00364">
    <property type="entry name" value="DISEASERSIST"/>
</dbReference>
<dbReference type="GO" id="GO:0006952">
    <property type="term" value="P:defense response"/>
    <property type="evidence" value="ECO:0007669"/>
    <property type="project" value="UniProtKB-KW"/>
</dbReference>
<dbReference type="Gene3D" id="1.10.10.10">
    <property type="entry name" value="Winged helix-like DNA-binding domain superfamily/Winged helix DNA-binding domain"/>
    <property type="match status" value="1"/>
</dbReference>